<comment type="similarity">
    <text evidence="2">Belongs to the PI3/PI4-kinase family. ATM subfamily.</text>
</comment>
<comment type="subcellular location">
    <subcellularLocation>
        <location evidence="1">Nucleus</location>
    </subcellularLocation>
</comment>
<evidence type="ECO:0000256" key="1">
    <source>
        <dbReference type="ARBA" id="ARBA00004123"/>
    </source>
</evidence>
<keyword evidence="4" id="KW-0723">Serine/threonine-protein kinase</keyword>
<keyword evidence="9" id="KW-0067">ATP-binding</keyword>
<dbReference type="InterPro" id="IPR012993">
    <property type="entry name" value="UME"/>
</dbReference>
<evidence type="ECO:0000256" key="2">
    <source>
        <dbReference type="ARBA" id="ARBA00010769"/>
    </source>
</evidence>
<dbReference type="SMART" id="SM01343">
    <property type="entry name" value="FATC"/>
    <property type="match status" value="1"/>
</dbReference>
<dbReference type="InterPro" id="IPR014009">
    <property type="entry name" value="PIK_FAT"/>
</dbReference>
<dbReference type="CDD" id="cd00892">
    <property type="entry name" value="PIKKc_ATR"/>
    <property type="match status" value="1"/>
</dbReference>
<dbReference type="InterPro" id="IPR000403">
    <property type="entry name" value="PI3/4_kinase_cat_dom"/>
</dbReference>
<feature type="domain" description="PI3K/PI4K catalytic" evidence="14">
    <location>
        <begin position="2550"/>
        <end position="2862"/>
    </location>
</feature>
<dbReference type="PROSITE" id="PS00916">
    <property type="entry name" value="PI3_4_KINASE_2"/>
    <property type="match status" value="1"/>
</dbReference>
<gene>
    <name evidence="17" type="primary">MEC1</name>
    <name evidence="17" type="ORF">BGZ70_000042</name>
</gene>
<dbReference type="GO" id="GO:0005524">
    <property type="term" value="F:ATP binding"/>
    <property type="evidence" value="ECO:0007669"/>
    <property type="project" value="UniProtKB-KW"/>
</dbReference>
<evidence type="ECO:0000259" key="15">
    <source>
        <dbReference type="PROSITE" id="PS51189"/>
    </source>
</evidence>
<evidence type="ECO:0000256" key="7">
    <source>
        <dbReference type="ARBA" id="ARBA00022763"/>
    </source>
</evidence>
<dbReference type="PANTHER" id="PTHR11139">
    <property type="entry name" value="ATAXIA TELANGIECTASIA MUTATED ATM -RELATED"/>
    <property type="match status" value="1"/>
</dbReference>
<dbReference type="PROSITE" id="PS51189">
    <property type="entry name" value="FAT"/>
    <property type="match status" value="1"/>
</dbReference>
<proteinExistence type="inferred from homology"/>
<accession>A0A9P6M5F8</accession>
<dbReference type="Pfam" id="PF02260">
    <property type="entry name" value="FATC"/>
    <property type="match status" value="1"/>
</dbReference>
<comment type="caution">
    <text evidence="17">The sequence shown here is derived from an EMBL/GenBank/DDBJ whole genome shotgun (WGS) entry which is preliminary data.</text>
</comment>
<dbReference type="InterPro" id="IPR036940">
    <property type="entry name" value="PI3/4_kinase_cat_sf"/>
</dbReference>
<dbReference type="SUPFAM" id="SSF48371">
    <property type="entry name" value="ARM repeat"/>
    <property type="match status" value="1"/>
</dbReference>
<dbReference type="GO" id="GO:0006281">
    <property type="term" value="P:DNA repair"/>
    <property type="evidence" value="ECO:0007669"/>
    <property type="project" value="UniProtKB-KW"/>
</dbReference>
<evidence type="ECO:0000256" key="11">
    <source>
        <dbReference type="ARBA" id="ARBA00023242"/>
    </source>
</evidence>
<dbReference type="SMART" id="SM00146">
    <property type="entry name" value="PI3Kc"/>
    <property type="match status" value="1"/>
</dbReference>
<keyword evidence="10" id="KW-0234">DNA repair</keyword>
<keyword evidence="5" id="KW-0808">Transferase</keyword>
<dbReference type="InterPro" id="IPR011009">
    <property type="entry name" value="Kinase-like_dom_sf"/>
</dbReference>
<evidence type="ECO:0000313" key="17">
    <source>
        <dbReference type="EMBL" id="KAF9967120.1"/>
    </source>
</evidence>
<comment type="catalytic activity">
    <reaction evidence="12">
        <text>L-threonyl-[protein] + ATP = O-phospho-L-threonyl-[protein] + ADP + H(+)</text>
        <dbReference type="Rhea" id="RHEA:46608"/>
        <dbReference type="Rhea" id="RHEA-COMP:11060"/>
        <dbReference type="Rhea" id="RHEA-COMP:11605"/>
        <dbReference type="ChEBI" id="CHEBI:15378"/>
        <dbReference type="ChEBI" id="CHEBI:30013"/>
        <dbReference type="ChEBI" id="CHEBI:30616"/>
        <dbReference type="ChEBI" id="CHEBI:61977"/>
        <dbReference type="ChEBI" id="CHEBI:456216"/>
        <dbReference type="EC" id="2.7.11.1"/>
    </reaction>
</comment>
<evidence type="ECO:0000256" key="13">
    <source>
        <dbReference type="ARBA" id="ARBA00048679"/>
    </source>
</evidence>
<dbReference type="InterPro" id="IPR011990">
    <property type="entry name" value="TPR-like_helical_dom_sf"/>
</dbReference>
<dbReference type="PANTHER" id="PTHR11139:SF125">
    <property type="entry name" value="SERINE_THREONINE-PROTEIN KINASE MEC1"/>
    <property type="match status" value="1"/>
</dbReference>
<dbReference type="PROSITE" id="PS51190">
    <property type="entry name" value="FATC"/>
    <property type="match status" value="1"/>
</dbReference>
<dbReference type="OrthoDB" id="381190at2759"/>
<dbReference type="GO" id="GO:0005634">
    <property type="term" value="C:nucleus"/>
    <property type="evidence" value="ECO:0007669"/>
    <property type="project" value="UniProtKB-SubCell"/>
</dbReference>
<dbReference type="InterPro" id="IPR003152">
    <property type="entry name" value="FATC_dom"/>
</dbReference>
<evidence type="ECO:0000259" key="16">
    <source>
        <dbReference type="PROSITE" id="PS51190"/>
    </source>
</evidence>
<dbReference type="EMBL" id="JAAAHY010000100">
    <property type="protein sequence ID" value="KAF9967120.1"/>
    <property type="molecule type" value="Genomic_DNA"/>
</dbReference>
<feature type="domain" description="FATC" evidence="16">
    <location>
        <begin position="2903"/>
        <end position="2935"/>
    </location>
</feature>
<dbReference type="Pfam" id="PF00454">
    <property type="entry name" value="PI3_PI4_kinase"/>
    <property type="match status" value="1"/>
</dbReference>
<evidence type="ECO:0000256" key="9">
    <source>
        <dbReference type="ARBA" id="ARBA00022840"/>
    </source>
</evidence>
<evidence type="ECO:0000256" key="6">
    <source>
        <dbReference type="ARBA" id="ARBA00022741"/>
    </source>
</evidence>
<evidence type="ECO:0000259" key="14">
    <source>
        <dbReference type="PROSITE" id="PS50290"/>
    </source>
</evidence>
<reference evidence="17" key="1">
    <citation type="journal article" date="2020" name="Fungal Divers.">
        <title>Resolving the Mortierellaceae phylogeny through synthesis of multi-gene phylogenetics and phylogenomics.</title>
        <authorList>
            <person name="Vandepol N."/>
            <person name="Liber J."/>
            <person name="Desiro A."/>
            <person name="Na H."/>
            <person name="Kennedy M."/>
            <person name="Barry K."/>
            <person name="Grigoriev I.V."/>
            <person name="Miller A.N."/>
            <person name="O'Donnell K."/>
            <person name="Stajich J.E."/>
            <person name="Bonito G."/>
        </authorList>
    </citation>
    <scope>NUCLEOTIDE SEQUENCE</scope>
    <source>
        <strain evidence="17">CK1249</strain>
    </source>
</reference>
<dbReference type="Gene3D" id="1.25.40.10">
    <property type="entry name" value="Tetratricopeptide repeat domain"/>
    <property type="match status" value="1"/>
</dbReference>
<dbReference type="Pfam" id="PF08064">
    <property type="entry name" value="UME"/>
    <property type="match status" value="1"/>
</dbReference>
<keyword evidence="7" id="KW-0227">DNA damage</keyword>
<evidence type="ECO:0000256" key="10">
    <source>
        <dbReference type="ARBA" id="ARBA00023204"/>
    </source>
</evidence>
<evidence type="ECO:0000256" key="5">
    <source>
        <dbReference type="ARBA" id="ARBA00022679"/>
    </source>
</evidence>
<evidence type="ECO:0000256" key="4">
    <source>
        <dbReference type="ARBA" id="ARBA00022527"/>
    </source>
</evidence>
<dbReference type="PROSITE" id="PS50290">
    <property type="entry name" value="PI3_4_KINASE_3"/>
    <property type="match status" value="1"/>
</dbReference>
<dbReference type="GO" id="GO:0004674">
    <property type="term" value="F:protein serine/threonine kinase activity"/>
    <property type="evidence" value="ECO:0007669"/>
    <property type="project" value="UniProtKB-KW"/>
</dbReference>
<dbReference type="SUPFAM" id="SSF56112">
    <property type="entry name" value="Protein kinase-like (PK-like)"/>
    <property type="match status" value="1"/>
</dbReference>
<keyword evidence="6" id="KW-0547">Nucleotide-binding</keyword>
<dbReference type="Proteomes" id="UP000738359">
    <property type="component" value="Unassembled WGS sequence"/>
</dbReference>
<keyword evidence="8 17" id="KW-0418">Kinase</keyword>
<dbReference type="InterPro" id="IPR057564">
    <property type="entry name" value="HEAT_ATR"/>
</dbReference>
<dbReference type="Gene3D" id="1.10.1070.11">
    <property type="entry name" value="Phosphatidylinositol 3-/4-kinase, catalytic domain"/>
    <property type="match status" value="1"/>
</dbReference>
<evidence type="ECO:0000256" key="12">
    <source>
        <dbReference type="ARBA" id="ARBA00047899"/>
    </source>
</evidence>
<dbReference type="Gene3D" id="3.30.1010.10">
    <property type="entry name" value="Phosphatidylinositol 3-kinase Catalytic Subunit, Chain A, domain 4"/>
    <property type="match status" value="1"/>
</dbReference>
<name>A0A9P6M5F8_MORAP</name>
<dbReference type="Pfam" id="PF23593">
    <property type="entry name" value="HEAT_ATR"/>
    <property type="match status" value="1"/>
</dbReference>
<dbReference type="SUPFAM" id="SSF48452">
    <property type="entry name" value="TPR-like"/>
    <property type="match status" value="1"/>
</dbReference>
<dbReference type="Pfam" id="PF02259">
    <property type="entry name" value="FAT"/>
    <property type="match status" value="1"/>
</dbReference>
<dbReference type="Pfam" id="PF25030">
    <property type="entry name" value="M-HEAT_ATR"/>
    <property type="match status" value="1"/>
</dbReference>
<sequence length="2935" mass="326812">MSVDDHHIDNGDNIHVSLQFLCEDVHTGVGPILASCSKGTHPSDEGLRIIAKSINTMINIGSKESAKDAFACDRPTVPPSLVDKPKQRLEWLILATLVPVLAVPSMSAIHGEVIRALQVLRQALCLSNMPGRVKGFSRAILGILGEILKFLSGKTPSAFPCDCQIRMSAFKGASSAENDPAWLVLRFSDLDDAMSVLCCLLSMACVESDSTSWPGYVGDADMRMGLMAHICSVLKMCLPNGAMSQKKQSGGYILPASATATHRLYQACCFCVMETVPLLNADCRLFPSLAESLLMILYHHIMTVQERCEEYNAMAVFRKQTLNIKVENIFDAPTVEPPPATSIKVTRSEMPVMALLETALVKALTALIECVQQKSWGTTDYYGVRALVMALYFSDQLLHLSDDESGKNVQRAILQLAIQYVPSGAFTKPLEAIDYTLSRFSHLEADILAQLVLSCLEYWENSGGVDILSDSKAATKSSVSSGGRFVQVNKRMIEDVDGDFNHAGVSEIVGKRARRESPQATSASLESGNTSSIIYSQLSQKTVKPPGASVDGMTAKSASQYLLGKLKTFGNVQTLNFTAGQGSRGIQPPLTIEDLRSIVVFVRVWTKITLHKKPSDCIKDIDQLSSAMASIGKYYLLWALSPGMQNATLNQSYLESSYPLILDLIAPLCSFQLSDSLNEILICLASGPWFTDLSAPEFWNLSSDAMDTDRISGEQQLARSLLGIMEGTEILLRLRNNPSILQACQSFHFQASKAMKVMATFPRCCRLDTWRNALLVNTLKVNRGNFGLSGSDFSTRLLTITALESLAVLSTRCPDTKLAVDAAISSLVLEDEHEETRLVLASCMGVIACGIANACRQAEATYSFDGTRETFMLHWSCPDCDQRAQESNPVPSMRGTAMVLDHDFLGTFHRLTVVSSSKAYRLALLNGIYRVYCHLSVTDADVVDVDMNDDVAQGFRDFVTSLLGDPDDAIRDAAGDIVELLANRMGDSLANDPLRHTGHFKDMVAIQEAIAKGFVNSLRGQRFAWQVQLCRRIMRHLPEDNLTYHALLCMMIDHAFLDRSRLRSLMVFDVLSSIARDKGVTNYRLLRPKMDYICGKIIQMLESGHDGQLQAFYSWSGLSQERFLDMNLSGLLPKMVVLYSPELIKRVASILKRETGRLCIDEIDHILAEIFMEQDDIAPCIDVLRSIIVEQDPNRTMESIALSQLTTVSVAGLLCRLCHELGHEDYARRERAKSWIADVEEHVWATSKLIERPTLAVFLRRHFLAVMSEVNTAILDRTRDVTLRTKAKHLRSLSGLVMLLQPVQSSVLTHIYSPLNIALGTRGLRIHALHVLRDIIHGLEQAQLGVLLVHVTHALMKIYSCSSAEERSIELELLQYLIIQSQDALKDSMPDVGSLPDIPEFEEMNKILNASKSQLGLETQLRRLIQRGNNDSSELAEQALVELRGLLVANETRILSMVAKGGEQCSVVSELIHGLLSGIGRFRGLDAPVPRLCAECLGIIGAVDPAKVSSPGLVTNVQIPTNFNDLEEAKDFVCRLIEVQLVGQTRTIGDIRAESDWAYVLQTLLAFCGITKDVLESEGPFGLTTRALLSQRHSAPSSQNFYTSTPSSAGLASKSAIKSARDRWRSFPNHVHEVLELLIDAKYSRSRPSAQPEYICPLYRHARTFKDWLTNWTLALIATVSGQNVSEIFQACRHVARNDTSMCLFILPHLVLNVLLDGSDKDKDEVIREMSAVLSDGRDWSEDGAGRTFGVQNQPTSELYQLGSQTVFTLFDHISKWIHIRKTFLAKTAGLRSYGTAESPQALARQQAETQCDSLVAQLSSISHSHIAMAAFRSKAYARALFHYEQHIRDRRTDSALDDVEIQSMYGRHQEIYVHMDEPDGMEGISTLITSGTLTQNLLQCESAGRWAEAHAYYELALQAEPGHFEHHVGLYRTMENLGQFDTLLTSAEGDISNNPSWEQALNDYRISAAWKAERYELLDAALARSTHASFEAGLGQLISDLHQNRESDFETGLQRTRSMLLAPIAAASMDSYSRAYEHVVRLHMLHELEVASKGCRQGASSANGDKDATMVSRLPDAESYVERLRSYQSRLDQRFDCMAPTFRIREQVARLRRIAFYDIRMSAASPEEMAFLKEGCGRLWLHSASSARKAGQDEMWFGAILHAERLDCSSAVIERAKWGFSHKNERQAMKAIDTALKRTPAASAPSNLNSARSATTIAGRLRHTTNDKQRYPSPVTTLQRVQDSVLNVYDDGFIRAKATLLRTRWLEKGSLVSPHDIIAGFSHSIAEYDSWEKSYFSLGQYCFKLFEASKRGRNRVGYGYATQACKLFGKALSLGPKYLYQIMPRLLTYWLELANLARQEQQGTAQATVQTEFENVNRLMKELANVLPEYMFLSAFPQIISRICHKNVAAVDVLENIIVKVVLAYPDQAIWQMVSVSKSVVPERKRVCNRILDTIPRHKPDGPKTFELIKEALDLSEHLISLCMASVPDKISKLSLEKNFNRIFRQLKRDGYNVAIPCQSTLWPALPASSATMASHKPFKSDLPKIDKLLDEIEVMSSLQRPRKVTIVGSDGRRYTYLCKPKDDLRKDAKMTEFNCLVNYLLNKNREAHRRNLYIRSYAVVPLNEECGLIEWVHNTIPFRYIMQRQLRSHNVILPPIADIKRLLDHDDRVRIFAQELLPKFPPVFHQWLKDIAPEPTEWFATRLRYTRTTAVMSMVGYIMGLGDRHAENLLFDERTGDTVHVDFNCLFEQGKTFPKPEKVPFRLTNNMVDAMGLSGYDGVFRASCELTLQVLRENSESLIAVLEGFLHDPLVEWSKGKKRGQQLQQAAIAAAGGANLIDPLGEDSGLGAGDEARARLQKPRAAAAAAAGGGDAFDAEQNEKAQAILTQTKKKLMGTEGGNHFVLTVQGQADDLIQAATSVEHLSAMYIGWSSYL</sequence>
<dbReference type="InterPro" id="IPR056802">
    <property type="entry name" value="ATR-like_M-HEAT"/>
</dbReference>
<dbReference type="EC" id="2.7.11.1" evidence="3"/>
<feature type="domain" description="FAT" evidence="15">
    <location>
        <begin position="1826"/>
        <end position="2440"/>
    </location>
</feature>
<dbReference type="InterPro" id="IPR016024">
    <property type="entry name" value="ARM-type_fold"/>
</dbReference>
<dbReference type="GO" id="GO:0005694">
    <property type="term" value="C:chromosome"/>
    <property type="evidence" value="ECO:0007669"/>
    <property type="project" value="TreeGrafter"/>
</dbReference>
<dbReference type="GO" id="GO:0000077">
    <property type="term" value="P:DNA damage checkpoint signaling"/>
    <property type="evidence" value="ECO:0007669"/>
    <property type="project" value="TreeGrafter"/>
</dbReference>
<dbReference type="InterPro" id="IPR018936">
    <property type="entry name" value="PI3/4_kinase_CS"/>
</dbReference>
<comment type="catalytic activity">
    <reaction evidence="13">
        <text>L-seryl-[protein] + ATP = O-phospho-L-seryl-[protein] + ADP + H(+)</text>
        <dbReference type="Rhea" id="RHEA:17989"/>
        <dbReference type="Rhea" id="RHEA-COMP:9863"/>
        <dbReference type="Rhea" id="RHEA-COMP:11604"/>
        <dbReference type="ChEBI" id="CHEBI:15378"/>
        <dbReference type="ChEBI" id="CHEBI:29999"/>
        <dbReference type="ChEBI" id="CHEBI:30616"/>
        <dbReference type="ChEBI" id="CHEBI:83421"/>
        <dbReference type="ChEBI" id="CHEBI:456216"/>
        <dbReference type="EC" id="2.7.11.1"/>
    </reaction>
</comment>
<dbReference type="GO" id="GO:0000723">
    <property type="term" value="P:telomere maintenance"/>
    <property type="evidence" value="ECO:0007669"/>
    <property type="project" value="TreeGrafter"/>
</dbReference>
<organism evidence="17 18">
    <name type="scientific">Mortierella alpina</name>
    <name type="common">Oleaginous fungus</name>
    <name type="synonym">Mortierella renispora</name>
    <dbReference type="NCBI Taxonomy" id="64518"/>
    <lineage>
        <taxon>Eukaryota</taxon>
        <taxon>Fungi</taxon>
        <taxon>Fungi incertae sedis</taxon>
        <taxon>Mucoromycota</taxon>
        <taxon>Mortierellomycotina</taxon>
        <taxon>Mortierellomycetes</taxon>
        <taxon>Mortierellales</taxon>
        <taxon>Mortierellaceae</taxon>
        <taxon>Mortierella</taxon>
    </lineage>
</organism>
<evidence type="ECO:0000256" key="3">
    <source>
        <dbReference type="ARBA" id="ARBA00012513"/>
    </source>
</evidence>
<keyword evidence="11" id="KW-0539">Nucleus</keyword>
<evidence type="ECO:0000313" key="18">
    <source>
        <dbReference type="Proteomes" id="UP000738359"/>
    </source>
</evidence>
<dbReference type="InterPro" id="IPR003151">
    <property type="entry name" value="PIK-rel_kinase_FAT"/>
</dbReference>
<dbReference type="InterPro" id="IPR050517">
    <property type="entry name" value="DDR_Repair_Kinase"/>
</dbReference>
<protein>
    <recommendedName>
        <fullName evidence="3">non-specific serine/threonine protein kinase</fullName>
        <ecNumber evidence="3">2.7.11.1</ecNumber>
    </recommendedName>
</protein>
<evidence type="ECO:0000256" key="8">
    <source>
        <dbReference type="ARBA" id="ARBA00022777"/>
    </source>
</evidence>
<keyword evidence="18" id="KW-1185">Reference proteome</keyword>